<reference evidence="2 3" key="1">
    <citation type="submission" date="2019-12" db="EMBL/GenBank/DDBJ databases">
        <authorList>
            <person name="Lee S.D."/>
        </authorList>
    </citation>
    <scope>NUCLEOTIDE SEQUENCE [LARGE SCALE GENOMIC DNA]</scope>
    <source>
        <strain evidence="2 3">GH1-50</strain>
    </source>
</reference>
<gene>
    <name evidence="2" type="ORF">GQ651_13575</name>
</gene>
<dbReference type="Proteomes" id="UP000480350">
    <property type="component" value="Unassembled WGS sequence"/>
</dbReference>
<name>A0A7C9IRL5_9RHOB</name>
<feature type="signal peptide" evidence="1">
    <location>
        <begin position="1"/>
        <end position="18"/>
    </location>
</feature>
<keyword evidence="1" id="KW-0732">Signal</keyword>
<dbReference type="RefSeq" id="WP_160764775.1">
    <property type="nucleotide sequence ID" value="NZ_WUPT01000002.1"/>
</dbReference>
<keyword evidence="3" id="KW-1185">Reference proteome</keyword>
<organism evidence="2 3">
    <name type="scientific">Kangsaoukella pontilimi</name>
    <dbReference type="NCBI Taxonomy" id="2691042"/>
    <lineage>
        <taxon>Bacteria</taxon>
        <taxon>Pseudomonadati</taxon>
        <taxon>Pseudomonadota</taxon>
        <taxon>Alphaproteobacteria</taxon>
        <taxon>Rhodobacterales</taxon>
        <taxon>Paracoccaceae</taxon>
        <taxon>Kangsaoukella</taxon>
    </lineage>
</organism>
<dbReference type="AlphaFoldDB" id="A0A7C9IRL5"/>
<evidence type="ECO:0008006" key="4">
    <source>
        <dbReference type="Google" id="ProtNLM"/>
    </source>
</evidence>
<feature type="chain" id="PRO_5028904017" description="DUF4157 domain-containing protein" evidence="1">
    <location>
        <begin position="19"/>
        <end position="213"/>
    </location>
</feature>
<sequence>MRSTGLFVFLLLILAACSRPLTENEEAFARDLFGETLDTDQVTVTQGLGLAPLYRTLPSSVKVLRGTDRACLRTPQPRGAQPPQAFALHNRVSFDSQLYSSDMARAWPQALRFPQALVLAHELTHVWQWQNREMTGYTPARAVAESFRLADPYYSGDATRAPFLTLGYEQQAAVVEDFVCFTVANPDHPRRTVLREALEPFFPVAAFERAVGG</sequence>
<comment type="caution">
    <text evidence="2">The sequence shown here is derived from an EMBL/GenBank/DDBJ whole genome shotgun (WGS) entry which is preliminary data.</text>
</comment>
<proteinExistence type="predicted"/>
<reference evidence="2 3" key="2">
    <citation type="submission" date="2020-03" db="EMBL/GenBank/DDBJ databases">
        <title>Kangsaoukella pontilimi gen. nov., sp. nov., a new member of the family Rhodobacteraceae isolated from a tidal mudflat.</title>
        <authorList>
            <person name="Kim I.S."/>
        </authorList>
    </citation>
    <scope>NUCLEOTIDE SEQUENCE [LARGE SCALE GENOMIC DNA]</scope>
    <source>
        <strain evidence="2 3">GH1-50</strain>
    </source>
</reference>
<dbReference type="EMBL" id="WUPT01000002">
    <property type="protein sequence ID" value="MXQ08883.1"/>
    <property type="molecule type" value="Genomic_DNA"/>
</dbReference>
<evidence type="ECO:0000313" key="3">
    <source>
        <dbReference type="Proteomes" id="UP000480350"/>
    </source>
</evidence>
<protein>
    <recommendedName>
        <fullName evidence="4">DUF4157 domain-containing protein</fullName>
    </recommendedName>
</protein>
<dbReference type="PROSITE" id="PS51257">
    <property type="entry name" value="PROKAR_LIPOPROTEIN"/>
    <property type="match status" value="1"/>
</dbReference>
<evidence type="ECO:0000313" key="2">
    <source>
        <dbReference type="EMBL" id="MXQ08883.1"/>
    </source>
</evidence>
<accession>A0A7C9IRL5</accession>
<evidence type="ECO:0000256" key="1">
    <source>
        <dbReference type="SAM" id="SignalP"/>
    </source>
</evidence>